<dbReference type="PANTHER" id="PTHR35291:SF3">
    <property type="entry name" value="PROTEIN SHROOM-LIKE"/>
    <property type="match status" value="1"/>
</dbReference>
<dbReference type="AlphaFoldDB" id="A0A5D2NCW8"/>
<reference evidence="1 2" key="1">
    <citation type="submission" date="2019-07" db="EMBL/GenBank/DDBJ databases">
        <title>WGS assembly of Gossypium tomentosum.</title>
        <authorList>
            <person name="Chen Z.J."/>
            <person name="Sreedasyam A."/>
            <person name="Ando A."/>
            <person name="Song Q."/>
            <person name="De L."/>
            <person name="Hulse-Kemp A."/>
            <person name="Ding M."/>
            <person name="Ye W."/>
            <person name="Kirkbride R."/>
            <person name="Jenkins J."/>
            <person name="Plott C."/>
            <person name="Lovell J."/>
            <person name="Lin Y.-M."/>
            <person name="Vaughn R."/>
            <person name="Liu B."/>
            <person name="Li W."/>
            <person name="Simpson S."/>
            <person name="Scheffler B."/>
            <person name="Saski C."/>
            <person name="Grover C."/>
            <person name="Hu G."/>
            <person name="Conover J."/>
            <person name="Carlson J."/>
            <person name="Shu S."/>
            <person name="Boston L."/>
            <person name="Williams M."/>
            <person name="Peterson D."/>
            <person name="Mcgee K."/>
            <person name="Jones D."/>
            <person name="Wendel J."/>
            <person name="Stelly D."/>
            <person name="Grimwood J."/>
            <person name="Schmutz J."/>
        </authorList>
    </citation>
    <scope>NUCLEOTIDE SEQUENCE [LARGE SCALE GENOMIC DNA]</scope>
    <source>
        <strain evidence="1">7179.01</strain>
    </source>
</reference>
<accession>A0A5D2NCW8</accession>
<evidence type="ECO:0000313" key="2">
    <source>
        <dbReference type="Proteomes" id="UP000322667"/>
    </source>
</evidence>
<gene>
    <name evidence="1" type="ORF">ES332_A11G206800v1</name>
</gene>
<evidence type="ECO:0000313" key="1">
    <source>
        <dbReference type="EMBL" id="TYI01516.1"/>
    </source>
</evidence>
<protein>
    <submittedName>
        <fullName evidence="1">Uncharacterized protein</fullName>
    </submittedName>
</protein>
<keyword evidence="2" id="KW-1185">Reference proteome</keyword>
<dbReference type="Proteomes" id="UP000322667">
    <property type="component" value="Chromosome A11"/>
</dbReference>
<dbReference type="EMBL" id="CM017620">
    <property type="protein sequence ID" value="TYI01516.1"/>
    <property type="molecule type" value="Genomic_DNA"/>
</dbReference>
<sequence length="134" mass="15574">MNSLCLCKFTLSARAFSTRRSRLGYERLLEVDRNLFEAQLKRARSVPARVFGLSRKFTSEISALPENHRVESSSSTNKKLTSKSKSIIHPLFSLFDVRRKKKPTAKPKFGRYIEYLKEGGMWDMNANMPVMYYK</sequence>
<name>A0A5D2NCW8_GOSTO</name>
<organism evidence="1 2">
    <name type="scientific">Gossypium tomentosum</name>
    <name type="common">Hawaiian cotton</name>
    <name type="synonym">Gossypium sandvicense</name>
    <dbReference type="NCBI Taxonomy" id="34277"/>
    <lineage>
        <taxon>Eukaryota</taxon>
        <taxon>Viridiplantae</taxon>
        <taxon>Streptophyta</taxon>
        <taxon>Embryophyta</taxon>
        <taxon>Tracheophyta</taxon>
        <taxon>Spermatophyta</taxon>
        <taxon>Magnoliopsida</taxon>
        <taxon>eudicotyledons</taxon>
        <taxon>Gunneridae</taxon>
        <taxon>Pentapetalae</taxon>
        <taxon>rosids</taxon>
        <taxon>malvids</taxon>
        <taxon>Malvales</taxon>
        <taxon>Malvaceae</taxon>
        <taxon>Malvoideae</taxon>
        <taxon>Gossypium</taxon>
    </lineage>
</organism>
<dbReference type="PANTHER" id="PTHR35291">
    <property type="entry name" value="PROTEIN SHROOM-LIKE"/>
    <property type="match status" value="1"/>
</dbReference>
<proteinExistence type="predicted"/>